<dbReference type="Gene3D" id="1.10.155.10">
    <property type="entry name" value="Chemotaxis receptor methyltransferase CheR, N-terminal domain"/>
    <property type="match status" value="1"/>
</dbReference>
<dbReference type="CDD" id="cd02440">
    <property type="entry name" value="AdoMet_MTases"/>
    <property type="match status" value="1"/>
</dbReference>
<organism evidence="7 8">
    <name type="scientific">Paraglaciecola polaris LMG 21857</name>
    <dbReference type="NCBI Taxonomy" id="1129793"/>
    <lineage>
        <taxon>Bacteria</taxon>
        <taxon>Pseudomonadati</taxon>
        <taxon>Pseudomonadota</taxon>
        <taxon>Gammaproteobacteria</taxon>
        <taxon>Alteromonadales</taxon>
        <taxon>Alteromonadaceae</taxon>
        <taxon>Paraglaciecola</taxon>
    </lineage>
</organism>
<sequence>MTNNALDAHEYGLFCRYLEHRCGIVLGEHKQYLVRSRLSPLLAKFNQKSLSDLIKRTIANHDVTLMNAVVNAMTTNETLWFRDSYPFEILQQTLFPQLAKSGKSIRIWSAACSSGQEAYSIAMSVLEYQARHPGTFSAGIEIVATDISSDMLSVAKTGQYDNLSLSRGLSGERRARFFDTPAQGNCSVLKQNVRNMVSFRPINLLTPFPNLTRYDVVFCRNVLIYFSATSKVSILQKIAACLQPEGALFVGASESLTGITAEFTMNRSGSGLFYVKKTQ</sequence>
<dbReference type="SUPFAM" id="SSF47757">
    <property type="entry name" value="Chemotaxis receptor methyltransferase CheR, N-terminal domain"/>
    <property type="match status" value="1"/>
</dbReference>
<evidence type="ECO:0000256" key="2">
    <source>
        <dbReference type="ARBA" id="ARBA00012534"/>
    </source>
</evidence>
<dbReference type="RefSeq" id="WP_007106182.1">
    <property type="nucleotide sequence ID" value="NZ_BAER01000107.1"/>
</dbReference>
<evidence type="ECO:0000256" key="4">
    <source>
        <dbReference type="ARBA" id="ARBA00022679"/>
    </source>
</evidence>
<accession>K6ZVZ2</accession>
<evidence type="ECO:0000256" key="1">
    <source>
        <dbReference type="ARBA" id="ARBA00001541"/>
    </source>
</evidence>
<evidence type="ECO:0000259" key="6">
    <source>
        <dbReference type="PROSITE" id="PS50123"/>
    </source>
</evidence>
<dbReference type="InterPro" id="IPR000780">
    <property type="entry name" value="CheR_MeTrfase"/>
</dbReference>
<dbReference type="SMART" id="SM00138">
    <property type="entry name" value="MeTrc"/>
    <property type="match status" value="1"/>
</dbReference>
<dbReference type="PANTHER" id="PTHR24422:SF21">
    <property type="entry name" value="CHEMOTAXIS PROTEIN METHYLTRANSFERASE 1"/>
    <property type="match status" value="1"/>
</dbReference>
<dbReference type="InterPro" id="IPR029063">
    <property type="entry name" value="SAM-dependent_MTases_sf"/>
</dbReference>
<dbReference type="SUPFAM" id="SSF53335">
    <property type="entry name" value="S-adenosyl-L-methionine-dependent methyltransferases"/>
    <property type="match status" value="1"/>
</dbReference>
<feature type="domain" description="CheR-type methyltransferase" evidence="6">
    <location>
        <begin position="1"/>
        <end position="278"/>
    </location>
</feature>
<protein>
    <recommendedName>
        <fullName evidence="2">protein-glutamate O-methyltransferase</fullName>
        <ecNumber evidence="2">2.1.1.80</ecNumber>
    </recommendedName>
</protein>
<reference evidence="8" key="1">
    <citation type="journal article" date="2014" name="Environ. Microbiol.">
        <title>Comparative genomics of the marine bacterial genus Glaciecola reveals the high degree of genomic diversity and genomic characteristic for cold adaptation.</title>
        <authorList>
            <person name="Qin Q.L."/>
            <person name="Xie B.B."/>
            <person name="Yu Y."/>
            <person name="Shu Y.L."/>
            <person name="Rong J.C."/>
            <person name="Zhang Y.J."/>
            <person name="Zhao D.L."/>
            <person name="Chen X.L."/>
            <person name="Zhang X.Y."/>
            <person name="Chen B."/>
            <person name="Zhou B.C."/>
            <person name="Zhang Y.Z."/>
        </authorList>
    </citation>
    <scope>NUCLEOTIDE SEQUENCE [LARGE SCALE GENOMIC DNA]</scope>
    <source>
        <strain evidence="8">LMG 21857</strain>
    </source>
</reference>
<dbReference type="Pfam" id="PF03705">
    <property type="entry name" value="CheR_N"/>
    <property type="match status" value="1"/>
</dbReference>
<dbReference type="GO" id="GO:0008983">
    <property type="term" value="F:protein-glutamate O-methyltransferase activity"/>
    <property type="evidence" value="ECO:0007669"/>
    <property type="project" value="UniProtKB-EC"/>
</dbReference>
<name>K6ZVZ2_9ALTE</name>
<keyword evidence="4 7" id="KW-0808">Transferase</keyword>
<dbReference type="Gene3D" id="3.40.50.150">
    <property type="entry name" value="Vaccinia Virus protein VP39"/>
    <property type="match status" value="1"/>
</dbReference>
<gene>
    <name evidence="7" type="primary">cheR1</name>
    <name evidence="7" type="ORF">GPLA_3528</name>
</gene>
<dbReference type="OrthoDB" id="9816309at2"/>
<keyword evidence="8" id="KW-1185">Reference proteome</keyword>
<dbReference type="InterPro" id="IPR022641">
    <property type="entry name" value="CheR_N"/>
</dbReference>
<evidence type="ECO:0000256" key="5">
    <source>
        <dbReference type="ARBA" id="ARBA00022691"/>
    </source>
</evidence>
<dbReference type="InterPro" id="IPR036804">
    <property type="entry name" value="CheR_N_sf"/>
</dbReference>
<dbReference type="EMBL" id="BAER01000107">
    <property type="protein sequence ID" value="GAC34417.1"/>
    <property type="molecule type" value="Genomic_DNA"/>
</dbReference>
<dbReference type="EC" id="2.1.1.80" evidence="2"/>
<comment type="caution">
    <text evidence="7">The sequence shown here is derived from an EMBL/GenBank/DDBJ whole genome shotgun (WGS) entry which is preliminary data.</text>
</comment>
<dbReference type="PROSITE" id="PS50123">
    <property type="entry name" value="CHER"/>
    <property type="match status" value="1"/>
</dbReference>
<evidence type="ECO:0000313" key="7">
    <source>
        <dbReference type="EMBL" id="GAC34417.1"/>
    </source>
</evidence>
<dbReference type="InterPro" id="IPR022642">
    <property type="entry name" value="CheR_C"/>
</dbReference>
<dbReference type="PRINTS" id="PR00996">
    <property type="entry name" value="CHERMTFRASE"/>
</dbReference>
<evidence type="ECO:0000256" key="3">
    <source>
        <dbReference type="ARBA" id="ARBA00022603"/>
    </source>
</evidence>
<dbReference type="STRING" id="1129793.GPLA_3528"/>
<keyword evidence="3 7" id="KW-0489">Methyltransferase</keyword>
<dbReference type="AlphaFoldDB" id="K6ZVZ2"/>
<dbReference type="GO" id="GO:0032259">
    <property type="term" value="P:methylation"/>
    <property type="evidence" value="ECO:0007669"/>
    <property type="project" value="UniProtKB-KW"/>
</dbReference>
<dbReference type="Pfam" id="PF01739">
    <property type="entry name" value="CheR"/>
    <property type="match status" value="1"/>
</dbReference>
<comment type="catalytic activity">
    <reaction evidence="1">
        <text>L-glutamyl-[protein] + S-adenosyl-L-methionine = [protein]-L-glutamate 5-O-methyl ester + S-adenosyl-L-homocysteine</text>
        <dbReference type="Rhea" id="RHEA:24452"/>
        <dbReference type="Rhea" id="RHEA-COMP:10208"/>
        <dbReference type="Rhea" id="RHEA-COMP:10311"/>
        <dbReference type="ChEBI" id="CHEBI:29973"/>
        <dbReference type="ChEBI" id="CHEBI:57856"/>
        <dbReference type="ChEBI" id="CHEBI:59789"/>
        <dbReference type="ChEBI" id="CHEBI:82795"/>
        <dbReference type="EC" id="2.1.1.80"/>
    </reaction>
</comment>
<evidence type="ECO:0000313" key="8">
    <source>
        <dbReference type="Proteomes" id="UP000006322"/>
    </source>
</evidence>
<dbReference type="PANTHER" id="PTHR24422">
    <property type="entry name" value="CHEMOTAXIS PROTEIN METHYLTRANSFERASE"/>
    <property type="match status" value="1"/>
</dbReference>
<keyword evidence="5" id="KW-0949">S-adenosyl-L-methionine</keyword>
<dbReference type="Proteomes" id="UP000006322">
    <property type="component" value="Unassembled WGS sequence"/>
</dbReference>
<dbReference type="InterPro" id="IPR050903">
    <property type="entry name" value="Bact_Chemotaxis_MeTrfase"/>
</dbReference>
<proteinExistence type="predicted"/>